<name>A0A0H3EUV7_ECOLW</name>
<accession>A0A0H3EUV7</accession>
<dbReference type="KEGG" id="elw:ECW_m1491"/>
<dbReference type="Proteomes" id="UP000008525">
    <property type="component" value="Chromosome"/>
</dbReference>
<dbReference type="PATRIC" id="fig|566546.4.peg.1479"/>
<gene>
    <name evidence="1" type="ordered locus">ECW_m1491</name>
</gene>
<evidence type="ECO:0000313" key="2">
    <source>
        <dbReference type="Proteomes" id="UP000008525"/>
    </source>
</evidence>
<organism evidence="1 2">
    <name type="scientific">Escherichia coli (strain ATCC 9637 / CCM 2024 / DSM 1116 / LMG 11080 / NBRC 13500 / NCIMB 8666 / NRRL B-766 / W)</name>
    <dbReference type="NCBI Taxonomy" id="566546"/>
    <lineage>
        <taxon>Bacteria</taxon>
        <taxon>Pseudomonadati</taxon>
        <taxon>Pseudomonadota</taxon>
        <taxon>Gammaproteobacteria</taxon>
        <taxon>Enterobacterales</taxon>
        <taxon>Enterobacteriaceae</taxon>
        <taxon>Escherichia</taxon>
    </lineage>
</organism>
<evidence type="ECO:0000313" key="1">
    <source>
        <dbReference type="EMBL" id="ADT74970.1"/>
    </source>
</evidence>
<reference evidence="1 2" key="1">
    <citation type="journal article" date="2011" name="BMC Genomics">
        <title>The genome sequence of E. coli W (ATCC 9637): comparative genome analysis and an improved genome-scale reconstruction of E. coli.</title>
        <authorList>
            <person name="Archer C.T."/>
            <person name="Kim J.F."/>
            <person name="Jeong H."/>
            <person name="Park J.H."/>
            <person name="Vickers C.E."/>
            <person name="Lee S.Y."/>
            <person name="Nielsen L.K."/>
        </authorList>
    </citation>
    <scope>NUCLEOTIDE SEQUENCE [LARGE SCALE GENOMIC DNA]</scope>
    <source>
        <strain evidence="2">ATCC 9637 / CCM 2024 / DSM 1116 / LMG 11080 / NBRC 13500 / NCIMB 8666 / NRRL B-766 / W</strain>
    </source>
</reference>
<proteinExistence type="predicted"/>
<dbReference type="EMBL" id="CP002185">
    <property type="protein sequence ID" value="ADT74970.1"/>
    <property type="molecule type" value="Genomic_DNA"/>
</dbReference>
<protein>
    <submittedName>
        <fullName evidence="1">Uncharacterized protein</fullName>
    </submittedName>
</protein>
<sequence>MPNPMIPVGTLNRVRASVKFTSHSELNVSASFLAKEGVELSFQGNITEFLPAMTGAVQSPQPYMILQARVHLLRSQAQGKQFKAQWEKNATIGDAKVYSDSTVFGDFDIYNTAITNVQDMTFAGGEPGVAITITGTYYINSEMWDLV</sequence>
<dbReference type="AlphaFoldDB" id="A0A0H3EUV7"/>